<organism evidence="1 2">
    <name type="scientific">Platanthera guangdongensis</name>
    <dbReference type="NCBI Taxonomy" id="2320717"/>
    <lineage>
        <taxon>Eukaryota</taxon>
        <taxon>Viridiplantae</taxon>
        <taxon>Streptophyta</taxon>
        <taxon>Embryophyta</taxon>
        <taxon>Tracheophyta</taxon>
        <taxon>Spermatophyta</taxon>
        <taxon>Magnoliopsida</taxon>
        <taxon>Liliopsida</taxon>
        <taxon>Asparagales</taxon>
        <taxon>Orchidaceae</taxon>
        <taxon>Orchidoideae</taxon>
        <taxon>Orchideae</taxon>
        <taxon>Orchidinae</taxon>
        <taxon>Platanthera</taxon>
    </lineage>
</organism>
<dbReference type="SUPFAM" id="SSF56219">
    <property type="entry name" value="DNase I-like"/>
    <property type="match status" value="1"/>
</dbReference>
<accession>A0ABR2LGM1</accession>
<sequence>MTSLILCNCRGARKKEIGHLLRDLILRWEISFAGLSETMVEDLSRSDVDRLAGRNWDFVHHPSAGRSGGFAVLWQSDVVQFVPISLSRKCVIGDVTFPDKRSWRAVFVYANKDAYVRRQLWSLLEQFA</sequence>
<proteinExistence type="predicted"/>
<gene>
    <name evidence="1" type="ORF">KSP40_PGU010972</name>
</gene>
<comment type="caution">
    <text evidence="1">The sequence shown here is derived from an EMBL/GenBank/DDBJ whole genome shotgun (WGS) entry which is preliminary data.</text>
</comment>
<dbReference type="InterPro" id="IPR036691">
    <property type="entry name" value="Endo/exonu/phosph_ase_sf"/>
</dbReference>
<dbReference type="Proteomes" id="UP001412067">
    <property type="component" value="Unassembled WGS sequence"/>
</dbReference>
<dbReference type="EMBL" id="JBBWWR010000020">
    <property type="protein sequence ID" value="KAK8940130.1"/>
    <property type="molecule type" value="Genomic_DNA"/>
</dbReference>
<evidence type="ECO:0000313" key="2">
    <source>
        <dbReference type="Proteomes" id="UP001412067"/>
    </source>
</evidence>
<name>A0ABR2LGM1_9ASPA</name>
<keyword evidence="2" id="KW-1185">Reference proteome</keyword>
<protein>
    <submittedName>
        <fullName evidence="1">Uncharacterized protein</fullName>
    </submittedName>
</protein>
<reference evidence="1 2" key="1">
    <citation type="journal article" date="2022" name="Nat. Plants">
        <title>Genomes of leafy and leafless Platanthera orchids illuminate the evolution of mycoheterotrophy.</title>
        <authorList>
            <person name="Li M.H."/>
            <person name="Liu K.W."/>
            <person name="Li Z."/>
            <person name="Lu H.C."/>
            <person name="Ye Q.L."/>
            <person name="Zhang D."/>
            <person name="Wang J.Y."/>
            <person name="Li Y.F."/>
            <person name="Zhong Z.M."/>
            <person name="Liu X."/>
            <person name="Yu X."/>
            <person name="Liu D.K."/>
            <person name="Tu X.D."/>
            <person name="Liu B."/>
            <person name="Hao Y."/>
            <person name="Liao X.Y."/>
            <person name="Jiang Y.T."/>
            <person name="Sun W.H."/>
            <person name="Chen J."/>
            <person name="Chen Y.Q."/>
            <person name="Ai Y."/>
            <person name="Zhai J.W."/>
            <person name="Wu S.S."/>
            <person name="Zhou Z."/>
            <person name="Hsiao Y.Y."/>
            <person name="Wu W.L."/>
            <person name="Chen Y.Y."/>
            <person name="Lin Y.F."/>
            <person name="Hsu J.L."/>
            <person name="Li C.Y."/>
            <person name="Wang Z.W."/>
            <person name="Zhao X."/>
            <person name="Zhong W.Y."/>
            <person name="Ma X.K."/>
            <person name="Ma L."/>
            <person name="Huang J."/>
            <person name="Chen G.Z."/>
            <person name="Huang M.Z."/>
            <person name="Huang L."/>
            <person name="Peng D.H."/>
            <person name="Luo Y.B."/>
            <person name="Zou S.Q."/>
            <person name="Chen S.P."/>
            <person name="Lan S."/>
            <person name="Tsai W.C."/>
            <person name="Van de Peer Y."/>
            <person name="Liu Z.J."/>
        </authorList>
    </citation>
    <scope>NUCLEOTIDE SEQUENCE [LARGE SCALE GENOMIC DNA]</scope>
    <source>
        <strain evidence="1">Lor288</strain>
    </source>
</reference>
<dbReference type="Gene3D" id="3.60.10.10">
    <property type="entry name" value="Endonuclease/exonuclease/phosphatase"/>
    <property type="match status" value="1"/>
</dbReference>
<evidence type="ECO:0000313" key="1">
    <source>
        <dbReference type="EMBL" id="KAK8940130.1"/>
    </source>
</evidence>